<dbReference type="Proteomes" id="UP000033096">
    <property type="component" value="Chromosome"/>
</dbReference>
<evidence type="ECO:0000313" key="3">
    <source>
        <dbReference type="EMBL" id="AKB45488.1"/>
    </source>
</evidence>
<evidence type="ECO:0000313" key="4">
    <source>
        <dbReference type="Proteomes" id="UP000033096"/>
    </source>
</evidence>
<dbReference type="PANTHER" id="PTHR36216">
    <property type="entry name" value="TRANSCRIPTIONAL REGULATOR, TRMB"/>
    <property type="match status" value="1"/>
</dbReference>
<feature type="transmembrane region" description="Helical" evidence="1">
    <location>
        <begin position="68"/>
        <end position="89"/>
    </location>
</feature>
<dbReference type="GO" id="GO:0003700">
    <property type="term" value="F:DNA-binding transcription factor activity"/>
    <property type="evidence" value="ECO:0007669"/>
    <property type="project" value="InterPro"/>
</dbReference>
<dbReference type="GeneID" id="24811753"/>
<accession>A0A0E3Q8Q9</accession>
<dbReference type="HOGENOM" id="CLU_084118_1_0_2"/>
<sequence>MWKKSLFFILFLSIFFLSILGITSADTGGYTVGPCPPEEELDKLGTAVDMSGADVTYSFWEFPLSFKIAYIIGYLAAFVSLFKLVPIIIGQVRSLSKNVIQKRIINYVLMKPGCTPSEISRNLKISLGSIRYQIRTLKSEEELTFKKEGKFTRVFQNSNVFTSNDKTIISHLKGSTRKQILLNILENPEITNQEISEKLNLDKSTTHWHIKKLREDEIISSEVEGKFTKYIVNPDVESELLKWLKI</sequence>
<proteinExistence type="predicted"/>
<dbReference type="STRING" id="1434123.MSVAZ_3219"/>
<dbReference type="Pfam" id="PF13412">
    <property type="entry name" value="HTH_24"/>
    <property type="match status" value="2"/>
</dbReference>
<gene>
    <name evidence="3" type="ORF">MSVAZ_3219</name>
</gene>
<dbReference type="InterPro" id="IPR036390">
    <property type="entry name" value="WH_DNA-bd_sf"/>
</dbReference>
<dbReference type="KEGG" id="mvc:MSVAZ_3219"/>
<dbReference type="InterPro" id="IPR011991">
    <property type="entry name" value="ArsR-like_HTH"/>
</dbReference>
<dbReference type="AlphaFoldDB" id="A0A0E3Q8Q9"/>
<protein>
    <submittedName>
        <fullName evidence="3">Transcriptional regulator, ArsR family</fullName>
    </submittedName>
</protein>
<name>A0A0E3Q8Q9_9EURY</name>
<dbReference type="RefSeq" id="WP_048122932.1">
    <property type="nucleotide sequence ID" value="NZ_CP009520.1"/>
</dbReference>
<dbReference type="SMART" id="SM00418">
    <property type="entry name" value="HTH_ARSR"/>
    <property type="match status" value="1"/>
</dbReference>
<dbReference type="PANTHER" id="PTHR36216:SF1">
    <property type="entry name" value="HTH ARSR-TYPE DOMAIN-CONTAINING PROTEIN"/>
    <property type="match status" value="1"/>
</dbReference>
<evidence type="ECO:0000259" key="2">
    <source>
        <dbReference type="SMART" id="SM00418"/>
    </source>
</evidence>
<dbReference type="CDD" id="cd00090">
    <property type="entry name" value="HTH_ARSR"/>
    <property type="match status" value="1"/>
</dbReference>
<keyword evidence="1" id="KW-1133">Transmembrane helix</keyword>
<dbReference type="SUPFAM" id="SSF46785">
    <property type="entry name" value="Winged helix' DNA-binding domain"/>
    <property type="match status" value="2"/>
</dbReference>
<keyword evidence="1" id="KW-0812">Transmembrane</keyword>
<organism evidence="3 4">
    <name type="scientific">Methanosarcina vacuolata Z-761</name>
    <dbReference type="NCBI Taxonomy" id="1434123"/>
    <lineage>
        <taxon>Archaea</taxon>
        <taxon>Methanobacteriati</taxon>
        <taxon>Methanobacteriota</taxon>
        <taxon>Stenosarchaea group</taxon>
        <taxon>Methanomicrobia</taxon>
        <taxon>Methanosarcinales</taxon>
        <taxon>Methanosarcinaceae</taxon>
        <taxon>Methanosarcina</taxon>
    </lineage>
</organism>
<dbReference type="Gene3D" id="1.10.10.10">
    <property type="entry name" value="Winged helix-like DNA-binding domain superfamily/Winged helix DNA-binding domain"/>
    <property type="match status" value="2"/>
</dbReference>
<dbReference type="EMBL" id="CP009520">
    <property type="protein sequence ID" value="AKB45488.1"/>
    <property type="molecule type" value="Genomic_DNA"/>
</dbReference>
<dbReference type="InterPro" id="IPR036388">
    <property type="entry name" value="WH-like_DNA-bd_sf"/>
</dbReference>
<dbReference type="InterPro" id="IPR001845">
    <property type="entry name" value="HTH_ArsR_DNA-bd_dom"/>
</dbReference>
<reference evidence="3 4" key="1">
    <citation type="submission" date="2014-07" db="EMBL/GenBank/DDBJ databases">
        <title>Methanogenic archaea and the global carbon cycle.</title>
        <authorList>
            <person name="Henriksen J.R."/>
            <person name="Luke J."/>
            <person name="Reinhart S."/>
            <person name="Benedict M.N."/>
            <person name="Youngblut N.D."/>
            <person name="Metcalf M.E."/>
            <person name="Whitaker R.J."/>
            <person name="Metcalf W.W."/>
        </authorList>
    </citation>
    <scope>NUCLEOTIDE SEQUENCE [LARGE SCALE GENOMIC DNA]</scope>
    <source>
        <strain evidence="3 4">Z-761</strain>
    </source>
</reference>
<keyword evidence="1" id="KW-0472">Membrane</keyword>
<keyword evidence="4" id="KW-1185">Reference proteome</keyword>
<feature type="domain" description="HTH arsR-type" evidence="2">
    <location>
        <begin position="167"/>
        <end position="246"/>
    </location>
</feature>
<evidence type="ECO:0000256" key="1">
    <source>
        <dbReference type="SAM" id="Phobius"/>
    </source>
</evidence>
<dbReference type="PATRIC" id="fig|1434123.4.peg.3951"/>